<proteinExistence type="inferred from homology"/>
<feature type="site" description="Important for substrate specificity" evidence="4">
    <location>
        <position position="175"/>
    </location>
</feature>
<dbReference type="Gene3D" id="3.40.50.1580">
    <property type="entry name" value="Nucleoside phosphorylase domain"/>
    <property type="match status" value="1"/>
</dbReference>
<dbReference type="GO" id="GO:0005634">
    <property type="term" value="C:nucleus"/>
    <property type="evidence" value="ECO:0007669"/>
    <property type="project" value="UniProtKB-SubCell"/>
</dbReference>
<feature type="domain" description="Nucleoside phosphorylase" evidence="5">
    <location>
        <begin position="8"/>
        <end position="252"/>
    </location>
</feature>
<evidence type="ECO:0000256" key="3">
    <source>
        <dbReference type="ARBA" id="ARBA00022726"/>
    </source>
</evidence>
<evidence type="ECO:0000256" key="4">
    <source>
        <dbReference type="HAMAP-Rule" id="MF_03155"/>
    </source>
</evidence>
<evidence type="ECO:0000256" key="1">
    <source>
        <dbReference type="ARBA" id="ARBA00022676"/>
    </source>
</evidence>
<dbReference type="EC" id="2.4.2.28" evidence="4"/>
<dbReference type="Pfam" id="PF01048">
    <property type="entry name" value="PNP_UDP_1"/>
    <property type="match status" value="1"/>
</dbReference>
<reference evidence="6 7" key="1">
    <citation type="journal article" date="2022" name="Nat. Ecol. Evol.">
        <title>A masculinizing supergene underlies an exaggerated male reproductive morph in a spider.</title>
        <authorList>
            <person name="Hendrickx F."/>
            <person name="De Corte Z."/>
            <person name="Sonet G."/>
            <person name="Van Belleghem S.M."/>
            <person name="Kostlbacher S."/>
            <person name="Vangestel C."/>
        </authorList>
    </citation>
    <scope>NUCLEOTIDE SEQUENCE [LARGE SCALE GENOMIC DNA]</scope>
    <source>
        <strain evidence="6">W744_W776</strain>
    </source>
</reference>
<dbReference type="PANTHER" id="PTHR42679">
    <property type="entry name" value="S-METHYL-5'-THIOADENOSINE PHOSPHORYLASE"/>
    <property type="match status" value="1"/>
</dbReference>
<feature type="site" description="Important for substrate specificity" evidence="4">
    <location>
        <position position="230"/>
    </location>
</feature>
<comment type="catalytic activity">
    <reaction evidence="4">
        <text>S-methyl-5'-thioadenosine + phosphate = 5-(methylsulfanyl)-alpha-D-ribose 1-phosphate + adenine</text>
        <dbReference type="Rhea" id="RHEA:11852"/>
        <dbReference type="ChEBI" id="CHEBI:16708"/>
        <dbReference type="ChEBI" id="CHEBI:17509"/>
        <dbReference type="ChEBI" id="CHEBI:43474"/>
        <dbReference type="ChEBI" id="CHEBI:58533"/>
        <dbReference type="EC" id="2.4.2.28"/>
    </reaction>
</comment>
<dbReference type="HAMAP" id="MF_01963">
    <property type="entry name" value="MTAP"/>
    <property type="match status" value="1"/>
</dbReference>
<feature type="binding site" evidence="4">
    <location>
        <position position="193"/>
    </location>
    <ligand>
        <name>substrate</name>
    </ligand>
</feature>
<gene>
    <name evidence="6" type="ORF">JTE90_024999</name>
</gene>
<dbReference type="InterPro" id="IPR010044">
    <property type="entry name" value="MTAP"/>
</dbReference>
<comment type="subunit">
    <text evidence="4">Homotrimer.</text>
</comment>
<dbReference type="SUPFAM" id="SSF53167">
    <property type="entry name" value="Purine and uridine phosphorylases"/>
    <property type="match status" value="1"/>
</dbReference>
<accession>A0AAV6VU65</accession>
<evidence type="ECO:0000313" key="6">
    <source>
        <dbReference type="EMBL" id="KAG8200220.1"/>
    </source>
</evidence>
<dbReference type="PROSITE" id="PS01240">
    <property type="entry name" value="PNP_MTAP_2"/>
    <property type="match status" value="1"/>
</dbReference>
<dbReference type="GO" id="GO:0005829">
    <property type="term" value="C:cytosol"/>
    <property type="evidence" value="ECO:0007669"/>
    <property type="project" value="TreeGrafter"/>
</dbReference>
<comment type="caution">
    <text evidence="4">Lacks conserved residue(s) required for the propagation of feature annotation.</text>
</comment>
<keyword evidence="4" id="KW-0539">Nucleus</keyword>
<dbReference type="CDD" id="cd09010">
    <property type="entry name" value="MTAP_SsMTAPII_like_MTIP"/>
    <property type="match status" value="1"/>
</dbReference>
<feature type="binding site" evidence="4">
    <location>
        <begin position="217"/>
        <end position="219"/>
    </location>
    <ligand>
        <name>substrate</name>
    </ligand>
</feature>
<dbReference type="Proteomes" id="UP000827092">
    <property type="component" value="Unassembled WGS sequence"/>
</dbReference>
<dbReference type="FunFam" id="3.40.50.1580:FF:000012">
    <property type="entry name" value="Probable 6-oxopurine nucleoside phosphorylase"/>
    <property type="match status" value="1"/>
</dbReference>
<dbReference type="NCBIfam" id="TIGR01694">
    <property type="entry name" value="MTAP"/>
    <property type="match status" value="1"/>
</dbReference>
<protein>
    <recommendedName>
        <fullName evidence="4">S-methyl-5'-thioadenosine phosphorylase</fullName>
        <ecNumber evidence="4">2.4.2.28</ecNumber>
    </recommendedName>
    <alternativeName>
        <fullName evidence="4">5'-methylthioadenosine phosphorylase</fullName>
        <shortName evidence="4">MTA phosphorylase</shortName>
        <shortName evidence="4">MTAP</shortName>
        <shortName evidence="4">MTAPase</shortName>
    </alternativeName>
</protein>
<dbReference type="InterPro" id="IPR000845">
    <property type="entry name" value="Nucleoside_phosphorylase_d"/>
</dbReference>
<comment type="subcellular location">
    <subcellularLocation>
        <location evidence="4">Cytoplasm</location>
    </subcellularLocation>
    <subcellularLocation>
        <location evidence="4">Nucleus</location>
    </subcellularLocation>
</comment>
<name>A0AAV6VU65_9ARAC</name>
<comment type="caution">
    <text evidence="6">The sequence shown here is derived from an EMBL/GenBank/DDBJ whole genome shotgun (WGS) entry which is preliminary data.</text>
</comment>
<dbReference type="GO" id="GO:0019509">
    <property type="term" value="P:L-methionine salvage from methylthioadenosine"/>
    <property type="evidence" value="ECO:0007669"/>
    <property type="project" value="UniProtKB-UniRule"/>
</dbReference>
<dbReference type="PANTHER" id="PTHR42679:SF2">
    <property type="entry name" value="S-METHYL-5'-THIOADENOSINE PHOSPHORYLASE"/>
    <property type="match status" value="1"/>
</dbReference>
<comment type="pathway">
    <text evidence="4">Amino-acid biosynthesis; L-methionine biosynthesis via salvage pathway; S-methyl-5-thio-alpha-D-ribose 1-phosphate from S-methyl-5'-thioadenosine (phosphorylase route): step 1/1.</text>
</comment>
<feature type="binding site" evidence="4">
    <location>
        <position position="15"/>
    </location>
    <ligand>
        <name>phosphate</name>
        <dbReference type="ChEBI" id="CHEBI:43474"/>
    </ligand>
</feature>
<keyword evidence="1 4" id="KW-0328">Glycosyltransferase</keyword>
<feature type="binding site" evidence="4">
    <location>
        <position position="194"/>
    </location>
    <ligand>
        <name>phosphate</name>
        <dbReference type="ChEBI" id="CHEBI:43474"/>
    </ligand>
</feature>
<evidence type="ECO:0000256" key="2">
    <source>
        <dbReference type="ARBA" id="ARBA00022679"/>
    </source>
</evidence>
<keyword evidence="7" id="KW-1185">Reference proteome</keyword>
<dbReference type="EMBL" id="JAFNEN010000018">
    <property type="protein sequence ID" value="KAG8200220.1"/>
    <property type="molecule type" value="Genomic_DNA"/>
</dbReference>
<feature type="binding site" evidence="4">
    <location>
        <begin position="57"/>
        <end position="58"/>
    </location>
    <ligand>
        <name>phosphate</name>
        <dbReference type="ChEBI" id="CHEBI:43474"/>
    </ligand>
</feature>
<keyword evidence="3 4" id="KW-0660">Purine salvage</keyword>
<evidence type="ECO:0000313" key="7">
    <source>
        <dbReference type="Proteomes" id="UP000827092"/>
    </source>
</evidence>
<dbReference type="AlphaFoldDB" id="A0AAV6VU65"/>
<keyword evidence="4" id="KW-0963">Cytoplasm</keyword>
<dbReference type="GO" id="GO:0006166">
    <property type="term" value="P:purine ribonucleoside salvage"/>
    <property type="evidence" value="ECO:0007669"/>
    <property type="project" value="UniProtKB-KW"/>
</dbReference>
<sequence length="277" mass="30615">MAKECKVKIGIIGGTGLDNPDLLVDRKEVTVSNAYGSPSDSLIQGKINDVDCVLLARHGRKHNIMPTNVNYRANIYALKELGCTHVIVTNACGSLREEIKPGDIIFPDQFIDRTTKRQSTYYDGKETSLKGVCHIPMHTPFCPDTRQILIETAKDLDITHHETGTIVVIEGPRFSTKAESHMFRSWDCDIIGMTTVPEVVLANELGLCYATIALSTDYDCWRPVESAVCVEDVMATMKGNAHKATQIILNAIPKIARKDWSNIIKSHAECAKSAVML</sequence>
<dbReference type="GO" id="GO:0017061">
    <property type="term" value="F:S-methyl-5-thioadenosine phosphorylase activity"/>
    <property type="evidence" value="ECO:0007669"/>
    <property type="project" value="UniProtKB-UniRule"/>
</dbReference>
<organism evidence="6 7">
    <name type="scientific">Oedothorax gibbosus</name>
    <dbReference type="NCBI Taxonomy" id="931172"/>
    <lineage>
        <taxon>Eukaryota</taxon>
        <taxon>Metazoa</taxon>
        <taxon>Ecdysozoa</taxon>
        <taxon>Arthropoda</taxon>
        <taxon>Chelicerata</taxon>
        <taxon>Arachnida</taxon>
        <taxon>Araneae</taxon>
        <taxon>Araneomorphae</taxon>
        <taxon>Entelegynae</taxon>
        <taxon>Araneoidea</taxon>
        <taxon>Linyphiidae</taxon>
        <taxon>Erigoninae</taxon>
        <taxon>Oedothorax</taxon>
    </lineage>
</organism>
<dbReference type="InterPro" id="IPR035994">
    <property type="entry name" value="Nucleoside_phosphorylase_sf"/>
</dbReference>
<comment type="function">
    <text evidence="4">Catalyzes the reversible phosphorylation of S-methyl-5'-thioadenosine (MTA) to adenine and 5-methylthioribose-1-phosphate. Involved in the breakdown of MTA, a major by-product of polyamine biosynthesis. Responsible for the first step in the methionine salvage pathway after MTA has been generated from S-adenosylmethionine. Has broad substrate specificity with 6-aminopurine nucleosides as preferred substrates.</text>
</comment>
<comment type="similarity">
    <text evidence="4">Belongs to the PNP/MTAP phosphorylase family. MTAP subfamily.</text>
</comment>
<keyword evidence="2 4" id="KW-0808">Transferase</keyword>
<evidence type="ECO:0000259" key="5">
    <source>
        <dbReference type="Pfam" id="PF01048"/>
    </source>
</evidence>
<dbReference type="InterPro" id="IPR018099">
    <property type="entry name" value="Purine_phosphorylase-2_CS"/>
</dbReference>